<gene>
    <name evidence="2" type="ORF">GTHE00462_LOCUS10319</name>
</gene>
<dbReference type="InterPro" id="IPR035917">
    <property type="entry name" value="YjbQ-like_sf"/>
</dbReference>
<proteinExistence type="predicted"/>
<sequence>MASLVRLLLLQAVSASLAFSPAVMTREGVGRSPSSPLPRAQRLVLQSIRQVKRSKVCQVAMSSVTCEYKTLTLQTEPGISVWDITPEIKELIKTSGMKNGFVNVISRHTTTAVMINEYESRLIKDLKDYFLKIAPPDAKYLHNEIHLRPETQEDKRRVLLNNWDINDPAVLEAWRSQEPFNAHSHLLSMMLGNSESIPVSNGELAIGQWQSVMLVDLDGPRKRTVGIQVFGT</sequence>
<dbReference type="Pfam" id="PF01894">
    <property type="entry name" value="YjbQ"/>
    <property type="match status" value="1"/>
</dbReference>
<dbReference type="PANTHER" id="PTHR30615">
    <property type="entry name" value="UNCHARACTERIZED PROTEIN YJBQ-RELATED"/>
    <property type="match status" value="1"/>
</dbReference>
<dbReference type="PANTHER" id="PTHR30615:SF16">
    <property type="entry name" value="SECONDARY THIAMINE-PHOSPHATE SYNTHASE ENZYME"/>
    <property type="match status" value="1"/>
</dbReference>
<dbReference type="SUPFAM" id="SSF111038">
    <property type="entry name" value="YjbQ-like"/>
    <property type="match status" value="1"/>
</dbReference>
<evidence type="ECO:0000313" key="2">
    <source>
        <dbReference type="EMBL" id="CAE2286977.1"/>
    </source>
</evidence>
<evidence type="ECO:0000256" key="1">
    <source>
        <dbReference type="SAM" id="SignalP"/>
    </source>
</evidence>
<feature type="signal peptide" evidence="1">
    <location>
        <begin position="1"/>
        <end position="18"/>
    </location>
</feature>
<evidence type="ECO:0008006" key="3">
    <source>
        <dbReference type="Google" id="ProtNLM"/>
    </source>
</evidence>
<dbReference type="InterPro" id="IPR001602">
    <property type="entry name" value="UPF0047_YjbQ-like"/>
</dbReference>
<organism evidence="2">
    <name type="scientific">Guillardia theta</name>
    <name type="common">Cryptophyte</name>
    <name type="synonym">Cryptomonas phi</name>
    <dbReference type="NCBI Taxonomy" id="55529"/>
    <lineage>
        <taxon>Eukaryota</taxon>
        <taxon>Cryptophyceae</taxon>
        <taxon>Pyrenomonadales</taxon>
        <taxon>Geminigeraceae</taxon>
        <taxon>Guillardia</taxon>
    </lineage>
</organism>
<dbReference type="EMBL" id="HBKN01013224">
    <property type="protein sequence ID" value="CAE2286977.1"/>
    <property type="molecule type" value="Transcribed_RNA"/>
</dbReference>
<dbReference type="Gene3D" id="2.60.120.460">
    <property type="entry name" value="YjbQ-like"/>
    <property type="match status" value="1"/>
</dbReference>
<protein>
    <recommendedName>
        <fullName evidence="3">Secondary thiamine-phosphate synthase enzyme</fullName>
    </recommendedName>
</protein>
<accession>A0A7S4K8Q8</accession>
<keyword evidence="1" id="KW-0732">Signal</keyword>
<feature type="chain" id="PRO_5031208906" description="Secondary thiamine-phosphate synthase enzyme" evidence="1">
    <location>
        <begin position="19"/>
        <end position="232"/>
    </location>
</feature>
<reference evidence="2" key="1">
    <citation type="submission" date="2021-01" db="EMBL/GenBank/DDBJ databases">
        <authorList>
            <person name="Corre E."/>
            <person name="Pelletier E."/>
            <person name="Niang G."/>
            <person name="Scheremetjew M."/>
            <person name="Finn R."/>
            <person name="Kale V."/>
            <person name="Holt S."/>
            <person name="Cochrane G."/>
            <person name="Meng A."/>
            <person name="Brown T."/>
            <person name="Cohen L."/>
        </authorList>
    </citation>
    <scope>NUCLEOTIDE SEQUENCE</scope>
    <source>
        <strain evidence="2">CCMP 2712</strain>
    </source>
</reference>
<name>A0A7S4K8Q8_GUITH</name>
<dbReference type="AlphaFoldDB" id="A0A7S4K8Q8"/>